<dbReference type="Pfam" id="PF00387">
    <property type="entry name" value="PI-PLC-Y"/>
    <property type="match status" value="1"/>
</dbReference>
<dbReference type="InterPro" id="IPR011993">
    <property type="entry name" value="PH-like_dom_sf"/>
</dbReference>
<evidence type="ECO:0000256" key="1">
    <source>
        <dbReference type="ARBA" id="ARBA00004496"/>
    </source>
</evidence>
<reference evidence="13" key="1">
    <citation type="submission" date="2016-06" db="UniProtKB">
        <authorList>
            <consortium name="WormBaseParasite"/>
        </authorList>
    </citation>
    <scope>IDENTIFICATION</scope>
</reference>
<dbReference type="InterPro" id="IPR015359">
    <property type="entry name" value="PLC_EF-hand-like"/>
</dbReference>
<dbReference type="PANTHER" id="PTHR10336">
    <property type="entry name" value="PHOSPHOINOSITIDE-SPECIFIC PHOSPHOLIPASE C FAMILY PROTEIN"/>
    <property type="match status" value="1"/>
</dbReference>
<dbReference type="Pfam" id="PF00168">
    <property type="entry name" value="C2"/>
    <property type="match status" value="1"/>
</dbReference>
<evidence type="ECO:0000256" key="3">
    <source>
        <dbReference type="ARBA" id="ARBA00022490"/>
    </source>
</evidence>
<comment type="catalytic activity">
    <reaction evidence="8">
        <text>a 1,2-diacyl-sn-glycero-3-phospho-(1D-myo-inositol-4,5-bisphosphate) + H2O = 1D-myo-inositol 1,4,5-trisphosphate + a 1,2-diacyl-sn-glycerol + H(+)</text>
        <dbReference type="Rhea" id="RHEA:33179"/>
        <dbReference type="ChEBI" id="CHEBI:15377"/>
        <dbReference type="ChEBI" id="CHEBI:15378"/>
        <dbReference type="ChEBI" id="CHEBI:17815"/>
        <dbReference type="ChEBI" id="CHEBI:58456"/>
        <dbReference type="ChEBI" id="CHEBI:203600"/>
        <dbReference type="EC" id="3.1.4.11"/>
    </reaction>
</comment>
<sequence>MAVCSVKDGNLEEAIKLVKSGCEAHRLKKNRTLLPIRVTLSPDTFNLHIQGEVQQCAFAMLRDGTKSISMRQALEIRSGWNTDNFRRATQDLNFVTDVRETDCLSIILRHPIRHYKTIDLVFNTTDVQLAWMAVLNHVIDKMKEESSHLRITWLRRKFYEGDVNKNGFLNFKEVWKLVFSLNLELKESVAMDIFQCLDFEEFVHFFRFLTDRPDLKRVLRRYWHSTPSLGKREMTVVRLFRFSAKHCEYFTVNDLQRFLQTEQGFADITLKECQELIKKYECEDSFAKASLMSRYGLRKLLYTKYGTIFNPELKKIYMNMTLPLPNYFICSTHNTYLCGHQLVGDATIEGYIMALKKGARLLESEVSVFCAHLVLFNSNCAVSVDMYDGAEAPVVTHGRTLVKPVLLQDVLHSIRTFGFSISPYPLILSLENHCSQDQQDVVVNIFEEILGDKIYRWKQQSTFPSPEQLKEKILIKVDPVNCMISKTEDEFQQLAECDAEDLIRFTSKYLMKGYPRGTRTASTNFNPVPQWLCGIQAGRNRIQYYGTSSRFSLLGLVCLNVQTADEATDLNAAMFELNGRTGFVLKPEFMLKREKKAAKRLQPLTLNVEVIAGFFLPKPSTAESYAEVIDPYVSVELFGTIEDCIKFKTGVIWNNGRYGVLRIFTPQGFNPMWNETFNIYVREPELAFLRFCVKDFNRKAQNDFIGQYTLPVVAIRDGYSHVRLETGFQHATDPTATLFVRIKRSPNRLLFDQPMLPVDDIHGVLSETLTIYVKNCRTRDTGKTVQHCLRRWSRRPTFLTTTDLKVKRNCQHPAEEVFTFNR</sequence>
<keyword evidence="6 8" id="KW-0443">Lipid metabolism</keyword>
<dbReference type="Pfam" id="PF00388">
    <property type="entry name" value="PI-PLC-X"/>
    <property type="match status" value="1"/>
</dbReference>
<proteinExistence type="predicted"/>
<dbReference type="PANTHER" id="PTHR10336:SF209">
    <property type="entry name" value="PHOSPHOINOSITIDE PHOSPHOLIPASE C"/>
    <property type="match status" value="1"/>
</dbReference>
<dbReference type="CDD" id="cd00275">
    <property type="entry name" value="C2_PLC_like"/>
    <property type="match status" value="1"/>
</dbReference>
<keyword evidence="8" id="KW-0378">Hydrolase</keyword>
<dbReference type="GO" id="GO:0035556">
    <property type="term" value="P:intracellular signal transduction"/>
    <property type="evidence" value="ECO:0007669"/>
    <property type="project" value="InterPro"/>
</dbReference>
<keyword evidence="5 8" id="KW-0442">Lipid degradation</keyword>
<evidence type="ECO:0000256" key="6">
    <source>
        <dbReference type="ARBA" id="ARBA00023098"/>
    </source>
</evidence>
<dbReference type="WBParaSite" id="SBAD_0000492201-mRNA-1">
    <property type="protein sequence ID" value="SBAD_0000492201-mRNA-1"/>
    <property type="gene ID" value="SBAD_0000492201"/>
</dbReference>
<dbReference type="FunFam" id="1.10.238.10:FF:000005">
    <property type="entry name" value="Phosphoinositide phospholipase C"/>
    <property type="match status" value="1"/>
</dbReference>
<dbReference type="InterPro" id="IPR000008">
    <property type="entry name" value="C2_dom"/>
</dbReference>
<reference evidence="11 12" key="2">
    <citation type="submission" date="2018-11" db="EMBL/GenBank/DDBJ databases">
        <authorList>
            <consortium name="Pathogen Informatics"/>
        </authorList>
    </citation>
    <scope>NUCLEOTIDE SEQUENCE [LARGE SCALE GENOMIC DNA]</scope>
</reference>
<keyword evidence="4" id="KW-0106">Calcium</keyword>
<dbReference type="SUPFAM" id="SSF51695">
    <property type="entry name" value="PLC-like phosphodiesterases"/>
    <property type="match status" value="1"/>
</dbReference>
<evidence type="ECO:0000256" key="7">
    <source>
        <dbReference type="ARBA" id="ARBA00023224"/>
    </source>
</evidence>
<dbReference type="Gene3D" id="3.20.20.190">
    <property type="entry name" value="Phosphatidylinositol (PI) phosphodiesterase"/>
    <property type="match status" value="2"/>
</dbReference>
<dbReference type="PROSITE" id="PS00018">
    <property type="entry name" value="EF_HAND_1"/>
    <property type="match status" value="1"/>
</dbReference>
<gene>
    <name evidence="11" type="ORF">SBAD_LOCUS4726</name>
</gene>
<dbReference type="SMART" id="SM00148">
    <property type="entry name" value="PLCXc"/>
    <property type="match status" value="1"/>
</dbReference>
<dbReference type="AlphaFoldDB" id="A0A183IM80"/>
<dbReference type="PROSITE" id="PS50007">
    <property type="entry name" value="PIPLC_X_DOMAIN"/>
    <property type="match status" value="1"/>
</dbReference>
<dbReference type="CDD" id="cd08558">
    <property type="entry name" value="PI-PLCc_eukaryota"/>
    <property type="match status" value="1"/>
</dbReference>
<dbReference type="SMART" id="SM00149">
    <property type="entry name" value="PLCYc"/>
    <property type="match status" value="1"/>
</dbReference>
<dbReference type="PRINTS" id="PR00390">
    <property type="entry name" value="PHPHLIPASEC"/>
</dbReference>
<dbReference type="SUPFAM" id="SSF47473">
    <property type="entry name" value="EF-hand"/>
    <property type="match status" value="1"/>
</dbReference>
<dbReference type="Proteomes" id="UP000270296">
    <property type="component" value="Unassembled WGS sequence"/>
</dbReference>
<evidence type="ECO:0000256" key="4">
    <source>
        <dbReference type="ARBA" id="ARBA00022837"/>
    </source>
</evidence>
<evidence type="ECO:0000256" key="2">
    <source>
        <dbReference type="ARBA" id="ARBA00012368"/>
    </source>
</evidence>
<dbReference type="Gene3D" id="2.30.29.30">
    <property type="entry name" value="Pleckstrin-homology domain (PH domain)/Phosphotyrosine-binding domain (PTB)"/>
    <property type="match status" value="1"/>
</dbReference>
<dbReference type="Gene3D" id="2.60.40.150">
    <property type="entry name" value="C2 domain"/>
    <property type="match status" value="1"/>
</dbReference>
<dbReference type="PROSITE" id="PS50004">
    <property type="entry name" value="C2"/>
    <property type="match status" value="1"/>
</dbReference>
<dbReference type="Pfam" id="PF09279">
    <property type="entry name" value="EF-hand_like"/>
    <property type="match status" value="1"/>
</dbReference>
<dbReference type="EMBL" id="UZAM01008509">
    <property type="protein sequence ID" value="VDP05253.1"/>
    <property type="molecule type" value="Genomic_DNA"/>
</dbReference>
<dbReference type="InterPro" id="IPR000909">
    <property type="entry name" value="PLipase_C_PInositol-sp_X_dom"/>
</dbReference>
<dbReference type="SMART" id="SM00239">
    <property type="entry name" value="C2"/>
    <property type="match status" value="1"/>
</dbReference>
<dbReference type="InterPro" id="IPR011992">
    <property type="entry name" value="EF-hand-dom_pair"/>
</dbReference>
<evidence type="ECO:0000256" key="5">
    <source>
        <dbReference type="ARBA" id="ARBA00022963"/>
    </source>
</evidence>
<evidence type="ECO:0000259" key="10">
    <source>
        <dbReference type="PROSITE" id="PS50008"/>
    </source>
</evidence>
<feature type="domain" description="PI-PLC Y-box" evidence="10">
    <location>
        <begin position="463"/>
        <end position="590"/>
    </location>
</feature>
<evidence type="ECO:0000313" key="12">
    <source>
        <dbReference type="Proteomes" id="UP000270296"/>
    </source>
</evidence>
<keyword evidence="7" id="KW-0807">Transducer</keyword>
<organism evidence="13">
    <name type="scientific">Soboliphyme baturini</name>
    <dbReference type="NCBI Taxonomy" id="241478"/>
    <lineage>
        <taxon>Eukaryota</taxon>
        <taxon>Metazoa</taxon>
        <taxon>Ecdysozoa</taxon>
        <taxon>Nematoda</taxon>
        <taxon>Enoplea</taxon>
        <taxon>Dorylaimia</taxon>
        <taxon>Dioctophymatida</taxon>
        <taxon>Dioctophymatoidea</taxon>
        <taxon>Soboliphymatidae</taxon>
        <taxon>Soboliphyme</taxon>
    </lineage>
</organism>
<protein>
    <recommendedName>
        <fullName evidence="2 8">Phosphoinositide phospholipase C</fullName>
        <ecNumber evidence="2 8">3.1.4.11</ecNumber>
    </recommendedName>
</protein>
<feature type="domain" description="C2" evidence="9">
    <location>
        <begin position="585"/>
        <end position="726"/>
    </location>
</feature>
<evidence type="ECO:0000313" key="13">
    <source>
        <dbReference type="WBParaSite" id="SBAD_0000492201-mRNA-1"/>
    </source>
</evidence>
<dbReference type="GO" id="GO:0016042">
    <property type="term" value="P:lipid catabolic process"/>
    <property type="evidence" value="ECO:0007669"/>
    <property type="project" value="UniProtKB-KW"/>
</dbReference>
<dbReference type="Gene3D" id="1.10.238.10">
    <property type="entry name" value="EF-hand"/>
    <property type="match status" value="1"/>
</dbReference>
<evidence type="ECO:0000259" key="9">
    <source>
        <dbReference type="PROSITE" id="PS50004"/>
    </source>
</evidence>
<dbReference type="GO" id="GO:0005737">
    <property type="term" value="C:cytoplasm"/>
    <property type="evidence" value="ECO:0007669"/>
    <property type="project" value="UniProtKB-SubCell"/>
</dbReference>
<accession>A0A183IM80</accession>
<comment type="subcellular location">
    <subcellularLocation>
        <location evidence="1">Cytoplasm</location>
    </subcellularLocation>
</comment>
<dbReference type="InterPro" id="IPR017946">
    <property type="entry name" value="PLC-like_Pdiesterase_TIM-brl"/>
</dbReference>
<dbReference type="GO" id="GO:0004435">
    <property type="term" value="F:phosphatidylinositol-4,5-bisphosphate phospholipase C activity"/>
    <property type="evidence" value="ECO:0007669"/>
    <property type="project" value="UniProtKB-EC"/>
</dbReference>
<dbReference type="InterPro" id="IPR001192">
    <property type="entry name" value="PI-PLC_fam"/>
</dbReference>
<dbReference type="InterPro" id="IPR018247">
    <property type="entry name" value="EF_Hand_1_Ca_BS"/>
</dbReference>
<keyword evidence="3" id="KW-0963">Cytoplasm</keyword>
<dbReference type="SUPFAM" id="SSF49562">
    <property type="entry name" value="C2 domain (Calcium/lipid-binding domain, CaLB)"/>
    <property type="match status" value="1"/>
</dbReference>
<dbReference type="GO" id="GO:0005886">
    <property type="term" value="C:plasma membrane"/>
    <property type="evidence" value="ECO:0007669"/>
    <property type="project" value="TreeGrafter"/>
</dbReference>
<dbReference type="InterPro" id="IPR035892">
    <property type="entry name" value="C2_domain_sf"/>
</dbReference>
<dbReference type="PROSITE" id="PS50008">
    <property type="entry name" value="PIPLC_Y_DOMAIN"/>
    <property type="match status" value="1"/>
</dbReference>
<evidence type="ECO:0000256" key="8">
    <source>
        <dbReference type="RuleBase" id="RU361133"/>
    </source>
</evidence>
<keyword evidence="12" id="KW-1185">Reference proteome</keyword>
<dbReference type="EC" id="3.1.4.11" evidence="2 8"/>
<dbReference type="OrthoDB" id="269822at2759"/>
<name>A0A183IM80_9BILA</name>
<dbReference type="InterPro" id="IPR001711">
    <property type="entry name" value="PLipase_C_Pinositol-sp_Y"/>
</dbReference>
<evidence type="ECO:0000313" key="11">
    <source>
        <dbReference type="EMBL" id="VDP05253.1"/>
    </source>
</evidence>